<feature type="region of interest" description="Disordered" evidence="1">
    <location>
        <begin position="474"/>
        <end position="497"/>
    </location>
</feature>
<protein>
    <submittedName>
        <fullName evidence="2">Uncharacterized protein</fullName>
    </submittedName>
</protein>
<sequence length="497" mass="57062">MQNSRARFEECGPRRGPNRERNGHARITHFSKMASPPSGPQTGNVVRTVQHARHYRPPQRFTTPNEINDLSSLVKVVGRKRVIVKQEDEEEPSILSKHKYESDARSRRPPMLIQKARDTAGGSNTNAYVKTNTNYSTERGYEYGLEDDEDYEEYYDQLPPRLNNTPKHHSTIRHKKHPISIVNMGKSVVTGRKESLNQDIDMQQLIEKYVNSESPKETEAWLINIGLCEKLNSVNREMERMRGEMSEMWEFIQHQLKIKDGSKDRLTMQTPWPGENGGGSTVMPTPFGASPAPTPTTDNDFVVPTIYGKTAVDCRDVYNDIQRKGKKRPGVVFLTHFLRNLCAQAIESPHRGMLTVRSKNRHDNLINIAVEFMKPVENFFLAACNVTSGLTYALGDMLREALAHELRELRRQPRKEKVTLNDNMMRLIKSMGGTRHISMIDDEGHVMRRLNTHRGSDSFQNGDDNEEREEIIEEESHEDEEHLVMEQEVEVEEQICA</sequence>
<evidence type="ECO:0000313" key="2">
    <source>
        <dbReference type="EnsemblMetazoa" id="PPA16592.1"/>
    </source>
</evidence>
<dbReference type="EnsemblMetazoa" id="PPA16592.1">
    <property type="protein sequence ID" value="PPA16592.1"/>
    <property type="gene ID" value="WBGene00106146"/>
</dbReference>
<gene>
    <name evidence="2" type="primary">WBGene00106146</name>
</gene>
<feature type="compositionally biased region" description="Basic and acidic residues" evidence="1">
    <location>
        <begin position="1"/>
        <end position="23"/>
    </location>
</feature>
<accession>A0A2A6CD57</accession>
<feature type="region of interest" description="Disordered" evidence="1">
    <location>
        <begin position="1"/>
        <end position="41"/>
    </location>
</feature>
<feature type="compositionally biased region" description="Acidic residues" evidence="1">
    <location>
        <begin position="487"/>
        <end position="497"/>
    </location>
</feature>
<evidence type="ECO:0000313" key="3">
    <source>
        <dbReference type="Proteomes" id="UP000005239"/>
    </source>
</evidence>
<dbReference type="Proteomes" id="UP000005239">
    <property type="component" value="Unassembled WGS sequence"/>
</dbReference>
<organism evidence="2 3">
    <name type="scientific">Pristionchus pacificus</name>
    <name type="common">Parasitic nematode worm</name>
    <dbReference type="NCBI Taxonomy" id="54126"/>
    <lineage>
        <taxon>Eukaryota</taxon>
        <taxon>Metazoa</taxon>
        <taxon>Ecdysozoa</taxon>
        <taxon>Nematoda</taxon>
        <taxon>Chromadorea</taxon>
        <taxon>Rhabditida</taxon>
        <taxon>Rhabditina</taxon>
        <taxon>Diplogasteromorpha</taxon>
        <taxon>Diplogasteroidea</taxon>
        <taxon>Neodiplogasteridae</taxon>
        <taxon>Pristionchus</taxon>
    </lineage>
</organism>
<reference evidence="2" key="2">
    <citation type="submission" date="2022-06" db="UniProtKB">
        <authorList>
            <consortium name="EnsemblMetazoa"/>
        </authorList>
    </citation>
    <scope>IDENTIFICATION</scope>
    <source>
        <strain evidence="2">PS312</strain>
    </source>
</reference>
<reference evidence="3" key="1">
    <citation type="journal article" date="2008" name="Nat. Genet.">
        <title>The Pristionchus pacificus genome provides a unique perspective on nematode lifestyle and parasitism.</title>
        <authorList>
            <person name="Dieterich C."/>
            <person name="Clifton S.W."/>
            <person name="Schuster L.N."/>
            <person name="Chinwalla A."/>
            <person name="Delehaunty K."/>
            <person name="Dinkelacker I."/>
            <person name="Fulton L."/>
            <person name="Fulton R."/>
            <person name="Godfrey J."/>
            <person name="Minx P."/>
            <person name="Mitreva M."/>
            <person name="Roeseler W."/>
            <person name="Tian H."/>
            <person name="Witte H."/>
            <person name="Yang S.P."/>
            <person name="Wilson R.K."/>
            <person name="Sommer R.J."/>
        </authorList>
    </citation>
    <scope>NUCLEOTIDE SEQUENCE [LARGE SCALE GENOMIC DNA]</scope>
    <source>
        <strain evidence="3">PS312</strain>
    </source>
</reference>
<feature type="region of interest" description="Disordered" evidence="1">
    <location>
        <begin position="88"/>
        <end position="107"/>
    </location>
</feature>
<proteinExistence type="predicted"/>
<evidence type="ECO:0000256" key="1">
    <source>
        <dbReference type="SAM" id="MobiDB-lite"/>
    </source>
</evidence>
<accession>A0A8R1YDL9</accession>
<name>A0A2A6CD57_PRIPA</name>
<keyword evidence="3" id="KW-1185">Reference proteome</keyword>
<dbReference type="AlphaFoldDB" id="A0A2A6CD57"/>